<feature type="transmembrane region" description="Helical" evidence="1">
    <location>
        <begin position="145"/>
        <end position="164"/>
    </location>
</feature>
<keyword evidence="4" id="KW-1185">Reference proteome</keyword>
<name>A0A917B1V1_9MICO</name>
<dbReference type="InterPro" id="IPR029787">
    <property type="entry name" value="Nucleotide_cyclase"/>
</dbReference>
<keyword evidence="1" id="KW-0472">Membrane</keyword>
<feature type="transmembrane region" description="Helical" evidence="1">
    <location>
        <begin position="122"/>
        <end position="139"/>
    </location>
</feature>
<keyword evidence="1" id="KW-0812">Transmembrane</keyword>
<sequence>MNASTVEHTADVSQLVFRSRVVQILAVETAVLYGVLAIFVDIHPLWVRLVLGFLALSAAVVALAVRGRTIATHMPGRILIVAAMVCVSFVAYAITNQGLPVIASFSVLSLTMAVTVLDTYRMGIILSAFGYLLALSVIISRGANPLAACLVFLGLAVTSSFLLIRQRQFLEQARDTALNLALTDSLTGLLNRRGMEVQVPLLDSVSRRTGQQLACILLDLDHFKAINDQFGHAVGDDVLRATSATIVRTMREADVAVRTGGEEFAVFCLVLGQSDMMALAERLREQLEHQATHPQTTVSIGAAIGSGADSAAISALSARADTALYAAKQGGRNTIRSA</sequence>
<evidence type="ECO:0000313" key="4">
    <source>
        <dbReference type="Proteomes" id="UP000598775"/>
    </source>
</evidence>
<proteinExistence type="predicted"/>
<dbReference type="Pfam" id="PF00990">
    <property type="entry name" value="GGDEF"/>
    <property type="match status" value="1"/>
</dbReference>
<dbReference type="InterPro" id="IPR000160">
    <property type="entry name" value="GGDEF_dom"/>
</dbReference>
<dbReference type="FunFam" id="3.30.70.270:FF:000001">
    <property type="entry name" value="Diguanylate cyclase domain protein"/>
    <property type="match status" value="1"/>
</dbReference>
<dbReference type="GO" id="GO:0043709">
    <property type="term" value="P:cell adhesion involved in single-species biofilm formation"/>
    <property type="evidence" value="ECO:0007669"/>
    <property type="project" value="TreeGrafter"/>
</dbReference>
<protein>
    <recommendedName>
        <fullName evidence="2">GGDEF domain-containing protein</fullName>
    </recommendedName>
</protein>
<dbReference type="GO" id="GO:1902201">
    <property type="term" value="P:negative regulation of bacterial-type flagellum-dependent cell motility"/>
    <property type="evidence" value="ECO:0007669"/>
    <property type="project" value="TreeGrafter"/>
</dbReference>
<dbReference type="CDD" id="cd01949">
    <property type="entry name" value="GGDEF"/>
    <property type="match status" value="1"/>
</dbReference>
<dbReference type="GO" id="GO:0005886">
    <property type="term" value="C:plasma membrane"/>
    <property type="evidence" value="ECO:0007669"/>
    <property type="project" value="TreeGrafter"/>
</dbReference>
<dbReference type="AlphaFoldDB" id="A0A917B1V1"/>
<dbReference type="Gene3D" id="3.30.70.270">
    <property type="match status" value="1"/>
</dbReference>
<dbReference type="InterPro" id="IPR050469">
    <property type="entry name" value="Diguanylate_Cyclase"/>
</dbReference>
<evidence type="ECO:0000259" key="2">
    <source>
        <dbReference type="PROSITE" id="PS50887"/>
    </source>
</evidence>
<feature type="transmembrane region" description="Helical" evidence="1">
    <location>
        <begin position="46"/>
        <end position="65"/>
    </location>
</feature>
<dbReference type="PANTHER" id="PTHR45138">
    <property type="entry name" value="REGULATORY COMPONENTS OF SENSORY TRANSDUCTION SYSTEM"/>
    <property type="match status" value="1"/>
</dbReference>
<dbReference type="PROSITE" id="PS50887">
    <property type="entry name" value="GGDEF"/>
    <property type="match status" value="1"/>
</dbReference>
<dbReference type="GO" id="GO:0052621">
    <property type="term" value="F:diguanylate cyclase activity"/>
    <property type="evidence" value="ECO:0007669"/>
    <property type="project" value="TreeGrafter"/>
</dbReference>
<dbReference type="Proteomes" id="UP000598775">
    <property type="component" value="Unassembled WGS sequence"/>
</dbReference>
<evidence type="ECO:0000313" key="3">
    <source>
        <dbReference type="EMBL" id="GGF17519.1"/>
    </source>
</evidence>
<dbReference type="InterPro" id="IPR043128">
    <property type="entry name" value="Rev_trsase/Diguanyl_cyclase"/>
</dbReference>
<comment type="caution">
    <text evidence="3">The sequence shown here is derived from an EMBL/GenBank/DDBJ whole genome shotgun (WGS) entry which is preliminary data.</text>
</comment>
<feature type="transmembrane region" description="Helical" evidence="1">
    <location>
        <begin position="21"/>
        <end position="40"/>
    </location>
</feature>
<dbReference type="EMBL" id="BMGP01000002">
    <property type="protein sequence ID" value="GGF17519.1"/>
    <property type="molecule type" value="Genomic_DNA"/>
</dbReference>
<dbReference type="SUPFAM" id="SSF55073">
    <property type="entry name" value="Nucleotide cyclase"/>
    <property type="match status" value="1"/>
</dbReference>
<feature type="domain" description="GGDEF" evidence="2">
    <location>
        <begin position="211"/>
        <end position="338"/>
    </location>
</feature>
<keyword evidence="1" id="KW-1133">Transmembrane helix</keyword>
<accession>A0A917B1V1</accession>
<evidence type="ECO:0000256" key="1">
    <source>
        <dbReference type="SAM" id="Phobius"/>
    </source>
</evidence>
<dbReference type="NCBIfam" id="TIGR00254">
    <property type="entry name" value="GGDEF"/>
    <property type="match status" value="1"/>
</dbReference>
<dbReference type="RefSeq" id="WP_188674519.1">
    <property type="nucleotide sequence ID" value="NZ_BMGP01000002.1"/>
</dbReference>
<organism evidence="3 4">
    <name type="scientific">Subtercola lobariae</name>
    <dbReference type="NCBI Taxonomy" id="1588641"/>
    <lineage>
        <taxon>Bacteria</taxon>
        <taxon>Bacillati</taxon>
        <taxon>Actinomycetota</taxon>
        <taxon>Actinomycetes</taxon>
        <taxon>Micrococcales</taxon>
        <taxon>Microbacteriaceae</taxon>
        <taxon>Subtercola</taxon>
    </lineage>
</organism>
<reference evidence="3 4" key="1">
    <citation type="journal article" date="2014" name="Int. J. Syst. Evol. Microbiol.">
        <title>Complete genome sequence of Corynebacterium casei LMG S-19264T (=DSM 44701T), isolated from a smear-ripened cheese.</title>
        <authorList>
            <consortium name="US DOE Joint Genome Institute (JGI-PGF)"/>
            <person name="Walter F."/>
            <person name="Albersmeier A."/>
            <person name="Kalinowski J."/>
            <person name="Ruckert C."/>
        </authorList>
    </citation>
    <scope>NUCLEOTIDE SEQUENCE [LARGE SCALE GENOMIC DNA]</scope>
    <source>
        <strain evidence="3 4">CGMCC 1.12976</strain>
    </source>
</reference>
<gene>
    <name evidence="3" type="ORF">GCM10011399_09090</name>
</gene>
<dbReference type="PANTHER" id="PTHR45138:SF9">
    <property type="entry name" value="DIGUANYLATE CYCLASE DGCM-RELATED"/>
    <property type="match status" value="1"/>
</dbReference>
<feature type="transmembrane region" description="Helical" evidence="1">
    <location>
        <begin position="77"/>
        <end position="95"/>
    </location>
</feature>
<dbReference type="SMART" id="SM00267">
    <property type="entry name" value="GGDEF"/>
    <property type="match status" value="1"/>
</dbReference>